<evidence type="ECO:0000313" key="3">
    <source>
        <dbReference type="EMBL" id="THW80710.1"/>
    </source>
</evidence>
<proteinExistence type="predicted"/>
<evidence type="ECO:0000259" key="1">
    <source>
        <dbReference type="Pfam" id="PF24494"/>
    </source>
</evidence>
<dbReference type="Proteomes" id="UP000304951">
    <property type="component" value="Unassembled WGS sequence"/>
</dbReference>
<dbReference type="AlphaFoldDB" id="A0A4S9LFX6"/>
<dbReference type="InterPro" id="IPR056009">
    <property type="entry name" value="DUF7587"/>
</dbReference>
<dbReference type="Pfam" id="PF24494">
    <property type="entry name" value="DUF7587"/>
    <property type="match status" value="1"/>
</dbReference>
<evidence type="ECO:0000313" key="5">
    <source>
        <dbReference type="Proteomes" id="UP000308802"/>
    </source>
</evidence>
<evidence type="ECO:0000313" key="4">
    <source>
        <dbReference type="Proteomes" id="UP000304951"/>
    </source>
</evidence>
<organism evidence="3 5">
    <name type="scientific">Aureobasidium pullulans</name>
    <name type="common">Black yeast</name>
    <name type="synonym">Pullularia pullulans</name>
    <dbReference type="NCBI Taxonomy" id="5580"/>
    <lineage>
        <taxon>Eukaryota</taxon>
        <taxon>Fungi</taxon>
        <taxon>Dikarya</taxon>
        <taxon>Ascomycota</taxon>
        <taxon>Pezizomycotina</taxon>
        <taxon>Dothideomycetes</taxon>
        <taxon>Dothideomycetidae</taxon>
        <taxon>Dothideales</taxon>
        <taxon>Saccotheciaceae</taxon>
        <taxon>Aureobasidium</taxon>
    </lineage>
</organism>
<dbReference type="EMBL" id="QZAO01000003">
    <property type="protein sequence ID" value="THW80710.1"/>
    <property type="molecule type" value="Genomic_DNA"/>
</dbReference>
<reference evidence="4 5" key="1">
    <citation type="submission" date="2018-10" db="EMBL/GenBank/DDBJ databases">
        <title>Fifty Aureobasidium pullulans genomes reveal a recombining polyextremotolerant generalist.</title>
        <authorList>
            <person name="Gostincar C."/>
            <person name="Turk M."/>
            <person name="Zajc J."/>
            <person name="Gunde-Cimerman N."/>
        </authorList>
    </citation>
    <scope>NUCLEOTIDE SEQUENCE [LARGE SCALE GENOMIC DNA]</scope>
    <source>
        <strain evidence="3 5">EXF-10659</strain>
        <strain evidence="2 4">EXF-11900</strain>
    </source>
</reference>
<name>A0A4S9LFX6_AURPU</name>
<feature type="domain" description="DUF7587" evidence="1">
    <location>
        <begin position="20"/>
        <end position="154"/>
    </location>
</feature>
<gene>
    <name evidence="3" type="ORF">D6D19_00282</name>
    <name evidence="2" type="ORF">D6D28_00404</name>
</gene>
<dbReference type="EMBL" id="QZAF01000006">
    <property type="protein sequence ID" value="THV77386.1"/>
    <property type="molecule type" value="Genomic_DNA"/>
</dbReference>
<dbReference type="Proteomes" id="UP000308802">
    <property type="component" value="Unassembled WGS sequence"/>
</dbReference>
<comment type="caution">
    <text evidence="3">The sequence shown here is derived from an EMBL/GenBank/DDBJ whole genome shotgun (WGS) entry which is preliminary data.</text>
</comment>
<evidence type="ECO:0000313" key="2">
    <source>
        <dbReference type="EMBL" id="THV77386.1"/>
    </source>
</evidence>
<accession>A0A4S9LFX6</accession>
<protein>
    <recommendedName>
        <fullName evidence="1">DUF7587 domain-containing protein</fullName>
    </recommendedName>
</protein>
<sequence>MPTVPSHLDRLVLESTLHDLPPYLFRCFSDASASSGSRTSIGPRALPKRFDSHTIEVLSCHLRWGRELDSEFVSWTESILVALVHAIRRKEGMARDDPGTGVYLAILDTKLAIQQAPIYHTGAILDAFGFSKEGYFKRDKFSSEFLSHGWITNEPGVQRFGLAAIEELLHRHFYRVFEPFQNPDRRLWQRMDEVRQKFSHQVVTHTGLHNIAHMARCFDLTFRLPIALALTALFSYDGSSRKGRAAILSEIFKDMVTPPCIISVGYYHTDEVERCYNMLSAVRYLRFVTRHIATTRYNETLSAAQHHEKLNNNSDWRTNKAIETKVAQTSSSHARDVKESEARQEAASAYEDLASAFEKRSPESFKDITSGYRKLALAYRKMA</sequence>